<dbReference type="FunFam" id="2.30.30.30:FF:000002">
    <property type="entry name" value="Transcription termination/antitermination factor NusG"/>
    <property type="match status" value="1"/>
</dbReference>
<evidence type="ECO:0000313" key="11">
    <source>
        <dbReference type="Proteomes" id="UP000054172"/>
    </source>
</evidence>
<dbReference type="InterPro" id="IPR014722">
    <property type="entry name" value="Rib_uL2_dom2"/>
</dbReference>
<keyword evidence="2 5" id="KW-0889">Transcription antitermination</keyword>
<dbReference type="Pfam" id="PF00467">
    <property type="entry name" value="KOW"/>
    <property type="match status" value="1"/>
</dbReference>
<evidence type="ECO:0000256" key="7">
    <source>
        <dbReference type="RuleBase" id="RU000538"/>
    </source>
</evidence>
<dbReference type="PANTHER" id="PTHR30265:SF2">
    <property type="entry name" value="TRANSCRIPTION TERMINATION_ANTITERMINATION PROTEIN NUSG"/>
    <property type="match status" value="1"/>
</dbReference>
<evidence type="ECO:0000256" key="5">
    <source>
        <dbReference type="HAMAP-Rule" id="MF_00948"/>
    </source>
</evidence>
<keyword evidence="11" id="KW-1185">Reference proteome</keyword>
<dbReference type="PATRIC" id="fig|1702214.3.peg.1175"/>
<dbReference type="Pfam" id="PF02357">
    <property type="entry name" value="NusG"/>
    <property type="match status" value="1"/>
</dbReference>
<evidence type="ECO:0000259" key="9">
    <source>
        <dbReference type="SMART" id="SM00739"/>
    </source>
</evidence>
<evidence type="ECO:0000256" key="2">
    <source>
        <dbReference type="ARBA" id="ARBA00022814"/>
    </source>
</evidence>
<comment type="similarity">
    <text evidence="5 7">Belongs to the NusG family.</text>
</comment>
<dbReference type="GO" id="GO:0006354">
    <property type="term" value="P:DNA-templated transcription elongation"/>
    <property type="evidence" value="ECO:0007669"/>
    <property type="project" value="UniProtKB-UniRule"/>
</dbReference>
<dbReference type="InterPro" id="IPR047050">
    <property type="entry name" value="NGN"/>
</dbReference>
<feature type="domain" description="KOW" evidence="9">
    <location>
        <begin position="131"/>
        <end position="158"/>
    </location>
</feature>
<dbReference type="InterPro" id="IPR036735">
    <property type="entry name" value="NGN_dom_sf"/>
</dbReference>
<evidence type="ECO:0000259" key="8">
    <source>
        <dbReference type="SMART" id="SM00738"/>
    </source>
</evidence>
<dbReference type="SMART" id="SM00739">
    <property type="entry name" value="KOW"/>
    <property type="match status" value="1"/>
</dbReference>
<dbReference type="GO" id="GO:0005829">
    <property type="term" value="C:cytosol"/>
    <property type="evidence" value="ECO:0007669"/>
    <property type="project" value="TreeGrafter"/>
</dbReference>
<dbReference type="SMART" id="SM00738">
    <property type="entry name" value="NGN"/>
    <property type="match status" value="1"/>
</dbReference>
<dbReference type="AlphaFoldDB" id="A0A0Q4BA53"/>
<protein>
    <recommendedName>
        <fullName evidence="5 6">Transcription termination/antitermination protein NusG</fullName>
    </recommendedName>
</protein>
<dbReference type="SUPFAM" id="SSF82679">
    <property type="entry name" value="N-utilization substance G protein NusG, N-terminal domain"/>
    <property type="match status" value="1"/>
</dbReference>
<dbReference type="NCBIfam" id="TIGR00922">
    <property type="entry name" value="nusG"/>
    <property type="match status" value="1"/>
</dbReference>
<evidence type="ECO:0000256" key="1">
    <source>
        <dbReference type="ARBA" id="ARBA00022472"/>
    </source>
</evidence>
<reference evidence="10" key="1">
    <citation type="submission" date="2015-08" db="EMBL/GenBank/DDBJ databases">
        <title>Candidatus Bacteriodes Periocalifornicus.</title>
        <authorList>
            <person name="McLean J.S."/>
            <person name="Kelley S."/>
        </authorList>
    </citation>
    <scope>NUCLEOTIDE SEQUENCE [LARGE SCALE GENOMIC DNA]</scope>
    <source>
        <strain evidence="10">12B</strain>
    </source>
</reference>
<keyword evidence="4 5" id="KW-0804">Transcription</keyword>
<sequence>MGEVAGQQGKSELRWYVLRVIGGRERRAGQLLEAEVARRSLQALVPTVLVPMEKVYQTQKGKLVTKERVYFPGYLFVEAALVGEVEHLLRNSTDVLGFLTTEEGHPSPLRDHEVSRMLGNNDDVQEYPEDPFAVGDAVRVIDGPFVTFTGTVSEVNAEKKKLMVMVKIFGRNTPLELGFMQVEKE</sequence>
<dbReference type="InterPro" id="IPR008991">
    <property type="entry name" value="Translation_prot_SH3-like_sf"/>
</dbReference>
<evidence type="ECO:0000256" key="3">
    <source>
        <dbReference type="ARBA" id="ARBA00023015"/>
    </source>
</evidence>
<dbReference type="CDD" id="cd06091">
    <property type="entry name" value="KOW_NusG"/>
    <property type="match status" value="1"/>
</dbReference>
<feature type="domain" description="NusG-like N-terminal" evidence="8">
    <location>
        <begin position="12"/>
        <end position="121"/>
    </location>
</feature>
<keyword evidence="1 5" id="KW-0806">Transcription termination</keyword>
<comment type="caution">
    <text evidence="10">The sequence shown here is derived from an EMBL/GenBank/DDBJ whole genome shotgun (WGS) entry which is preliminary data.</text>
</comment>
<dbReference type="GO" id="GO:0031564">
    <property type="term" value="P:transcription antitermination"/>
    <property type="evidence" value="ECO:0007669"/>
    <property type="project" value="UniProtKB-UniRule"/>
</dbReference>
<organism evidence="10 11">
    <name type="scientific">Candidatus [Bacteroides] periocalifornicus</name>
    <dbReference type="NCBI Taxonomy" id="1702214"/>
    <lineage>
        <taxon>Bacteria</taxon>
        <taxon>Pseudomonadati</taxon>
        <taxon>Bacteroidota</taxon>
    </lineage>
</organism>
<evidence type="ECO:0000256" key="4">
    <source>
        <dbReference type="ARBA" id="ARBA00023163"/>
    </source>
</evidence>
<evidence type="ECO:0000313" key="10">
    <source>
        <dbReference type="EMBL" id="KQM09153.1"/>
    </source>
</evidence>
<dbReference type="Gene3D" id="3.30.70.940">
    <property type="entry name" value="NusG, N-terminal domain"/>
    <property type="match status" value="1"/>
</dbReference>
<comment type="function">
    <text evidence="5 7">Participates in transcription elongation, termination and antitermination.</text>
</comment>
<name>A0A0Q4BA53_9BACT</name>
<dbReference type="PRINTS" id="PR00338">
    <property type="entry name" value="NUSGTNSCPFCT"/>
</dbReference>
<dbReference type="Proteomes" id="UP000054172">
    <property type="component" value="Unassembled WGS sequence"/>
</dbReference>
<dbReference type="STRING" id="1702214.AL399_03315"/>
<dbReference type="GO" id="GO:0032784">
    <property type="term" value="P:regulation of DNA-templated transcription elongation"/>
    <property type="evidence" value="ECO:0007669"/>
    <property type="project" value="InterPro"/>
</dbReference>
<keyword evidence="3 5" id="KW-0805">Transcription regulation</keyword>
<dbReference type="PANTHER" id="PTHR30265">
    <property type="entry name" value="RHO-INTERACTING TRANSCRIPTION TERMINATION FACTOR NUSG"/>
    <property type="match status" value="1"/>
</dbReference>
<dbReference type="HAMAP" id="MF_00948">
    <property type="entry name" value="NusG"/>
    <property type="match status" value="1"/>
</dbReference>
<dbReference type="InterPro" id="IPR005824">
    <property type="entry name" value="KOW"/>
</dbReference>
<evidence type="ECO:0000256" key="6">
    <source>
        <dbReference type="NCBIfam" id="TIGR00922"/>
    </source>
</evidence>
<accession>A0A0Q4BA53</accession>
<dbReference type="InterPro" id="IPR043425">
    <property type="entry name" value="NusG-like"/>
</dbReference>
<dbReference type="GO" id="GO:0006353">
    <property type="term" value="P:DNA-templated transcription termination"/>
    <property type="evidence" value="ECO:0007669"/>
    <property type="project" value="UniProtKB-UniRule"/>
</dbReference>
<dbReference type="EMBL" id="LIIK01000011">
    <property type="protein sequence ID" value="KQM09153.1"/>
    <property type="molecule type" value="Genomic_DNA"/>
</dbReference>
<dbReference type="SUPFAM" id="SSF50104">
    <property type="entry name" value="Translation proteins SH3-like domain"/>
    <property type="match status" value="1"/>
</dbReference>
<dbReference type="Gene3D" id="2.30.30.30">
    <property type="match status" value="1"/>
</dbReference>
<gene>
    <name evidence="5" type="primary">nusG</name>
    <name evidence="10" type="ORF">AL399_03315</name>
</gene>
<proteinExistence type="inferred from homology"/>
<dbReference type="CDD" id="cd09891">
    <property type="entry name" value="NGN_Bact_1"/>
    <property type="match status" value="1"/>
</dbReference>
<dbReference type="InterPro" id="IPR006645">
    <property type="entry name" value="NGN-like_dom"/>
</dbReference>
<dbReference type="InterPro" id="IPR001062">
    <property type="entry name" value="Transcrpt_antiterm_NusG"/>
</dbReference>